<dbReference type="PANTHER" id="PTHR47550:SF1">
    <property type="entry name" value="DUAL SPECIFICITY PROTEIN PHOSPHATASE PPS1"/>
    <property type="match status" value="1"/>
</dbReference>
<dbReference type="InterPro" id="IPR053239">
    <property type="entry name" value="Dual_spec_PTase"/>
</dbReference>
<dbReference type="STRING" id="284592.Q6BL64"/>
<keyword evidence="2" id="KW-0904">Protein phosphatase</keyword>
<dbReference type="Gene3D" id="3.90.190.10">
    <property type="entry name" value="Protein tyrosine phosphatase superfamily"/>
    <property type="match status" value="1"/>
</dbReference>
<feature type="compositionally biased region" description="Polar residues" evidence="3">
    <location>
        <begin position="1"/>
        <end position="23"/>
    </location>
</feature>
<dbReference type="FunCoup" id="Q6BL64">
    <property type="interactions" value="10"/>
</dbReference>
<keyword evidence="1" id="KW-0378">Hydrolase</keyword>
<dbReference type="GO" id="GO:0033260">
    <property type="term" value="P:nuclear DNA replication"/>
    <property type="evidence" value="ECO:0007669"/>
    <property type="project" value="InterPro"/>
</dbReference>
<feature type="region of interest" description="Disordered" evidence="3">
    <location>
        <begin position="1"/>
        <end position="82"/>
    </location>
</feature>
<evidence type="ECO:0000256" key="2">
    <source>
        <dbReference type="ARBA" id="ARBA00022912"/>
    </source>
</evidence>
<dbReference type="InterPro" id="IPR016130">
    <property type="entry name" value="Tyr_Pase_AS"/>
</dbReference>
<dbReference type="InterPro" id="IPR003595">
    <property type="entry name" value="Tyr_Pase_cat"/>
</dbReference>
<dbReference type="AlphaFoldDB" id="Q6BL64"/>
<dbReference type="GO" id="GO:0008138">
    <property type="term" value="F:protein tyrosine/serine/threonine phosphatase activity"/>
    <property type="evidence" value="ECO:0007669"/>
    <property type="project" value="InterPro"/>
</dbReference>
<organism evidence="6 7">
    <name type="scientific">Debaryomyces hansenii (strain ATCC 36239 / CBS 767 / BCRC 21394 / JCM 1990 / NBRC 0083 / IGC 2968)</name>
    <name type="common">Yeast</name>
    <name type="synonym">Torulaspora hansenii</name>
    <dbReference type="NCBI Taxonomy" id="284592"/>
    <lineage>
        <taxon>Eukaryota</taxon>
        <taxon>Fungi</taxon>
        <taxon>Dikarya</taxon>
        <taxon>Ascomycota</taxon>
        <taxon>Saccharomycotina</taxon>
        <taxon>Pichiomycetes</taxon>
        <taxon>Debaryomycetaceae</taxon>
        <taxon>Debaryomyces</taxon>
    </lineage>
</organism>
<dbReference type="Pfam" id="PF00782">
    <property type="entry name" value="DSPc"/>
    <property type="match status" value="1"/>
</dbReference>
<evidence type="ECO:0000259" key="5">
    <source>
        <dbReference type="PROSITE" id="PS50056"/>
    </source>
</evidence>
<dbReference type="PROSITE" id="PS50056">
    <property type="entry name" value="TYR_PHOSPHATASE_2"/>
    <property type="match status" value="1"/>
</dbReference>
<dbReference type="SUPFAM" id="SSF52799">
    <property type="entry name" value="(Phosphotyrosine protein) phosphatases II"/>
    <property type="match status" value="2"/>
</dbReference>
<dbReference type="KEGG" id="dha:DEHA2F16060g"/>
<dbReference type="InterPro" id="IPR020422">
    <property type="entry name" value="TYR_PHOSPHATASE_DUAL_dom"/>
</dbReference>
<dbReference type="InParanoid" id="Q6BL64"/>
<proteinExistence type="predicted"/>
<dbReference type="InterPro" id="IPR029021">
    <property type="entry name" value="Prot-tyrosine_phosphatase-like"/>
</dbReference>
<keyword evidence="7" id="KW-1185">Reference proteome</keyword>
<evidence type="ECO:0000313" key="6">
    <source>
        <dbReference type="EMBL" id="CAG89433.2"/>
    </source>
</evidence>
<dbReference type="OMA" id="NKPYSRQ"/>
<dbReference type="Proteomes" id="UP000000599">
    <property type="component" value="Chromosome F"/>
</dbReference>
<name>Q6BL64_DEBHA</name>
<dbReference type="InterPro" id="IPR000387">
    <property type="entry name" value="Tyr_Pase_dom"/>
</dbReference>
<dbReference type="HOGENOM" id="CLU_008439_1_0_1"/>
<protein>
    <submittedName>
        <fullName evidence="6">DEHA2F16060p</fullName>
    </submittedName>
</protein>
<dbReference type="EMBL" id="CR382138">
    <property type="protein sequence ID" value="CAG89433.2"/>
    <property type="molecule type" value="Genomic_DNA"/>
</dbReference>
<evidence type="ECO:0000313" key="7">
    <source>
        <dbReference type="Proteomes" id="UP000000599"/>
    </source>
</evidence>
<feature type="domain" description="Tyrosine specific protein phosphatases" evidence="5">
    <location>
        <begin position="882"/>
        <end position="950"/>
    </location>
</feature>
<evidence type="ECO:0000256" key="3">
    <source>
        <dbReference type="SAM" id="MobiDB-lite"/>
    </source>
</evidence>
<accession>Q6BL64</accession>
<dbReference type="SMART" id="SM00195">
    <property type="entry name" value="DSPc"/>
    <property type="match status" value="1"/>
</dbReference>
<sequence length="1006" mass="114689">MTSTGLPSAIRIQSQTSNSTPSEIPQIPRSIRLDNADMAVIDNNKETSGNKSDNKTRTGPTGGMPVPALARMSKRSSSSSNDLLYERDRFKARLQTLNTKGNNIQRANWQDEVIDSDNCSVVDENCEVCDGLIGTKTTKLNVESDHECIKQFKTDEDISPLDSGSKFYKEDLKVVQPFKEINTRIRVKSITYGQLQYVFNWYFNRPLPPTKDMFPWLHGIHKENFAQRQYFVTQRTSYSLDNFDQSRPISARFLMCVNSSPDSLSGQPLLKNTVKLNEILQPIDVSKAEVSDLIYKIVSKIFEREDPPTLNELLSIFFADCISIGHLPFFLDLDPDSGVSLRNFHIQVAKSALCSDFVVYCFHQNHSTSSCRCGAIARIIWLTQIYSAYREGQESSRYNVFVPDDIKFLDNILSNQNEYTKFQGLFTFKPNNSVLASSLDSNKKTQINLKLDAFKSNTLSIWDNDYQIKEKIETTRMSAATKINKNVWVGNIWDHQIMLIHLSRNSGNLEVKFDTDKGKDLYCDPHNSIITKETANSNDIFTYLPHPKANWRLFIHCHNDASFPDLPTLSSLLFKYTISTHHSTDQEFHTLEFPPSGSIGLGDCRKEALMAIVNTCKLLYLYSSSTSYDRDVLSSLIYCSDGYTESSLLVLCYLMYSKNIELDQAMLDLHLDYGRPFYIFNTDVTILKKLQIILNKFSPQSLGSSINWRELETITNQELNELFLPQISSSIPNQSIAKNLKLGYIVNESDSDSSSDEASDDSDWDDEFCSPTDWVKDVEGSIPSRILPYLYLGSLKHANSLPLLSKLGIKKVISVGEPLYWLNGYKFQKNNNVSIDELDGGNIEVYNITPSNSKSNACCVDTVLKVNNLQDDGIDELSVSLPSILKYIDNEYKKSNGETKILVHCRVGVSRSATVVIAEVMKRLNITLPKAYLYVRVRRLNIIVQPNLRFMYELFKWEEEEKRKLLQNNDSNVNVNDQKTKDTLREIDWFVMCREIMNLNLPYLVK</sequence>
<gene>
    <name evidence="6" type="ordered locus">DEHA2F16060g</name>
</gene>
<dbReference type="OrthoDB" id="273181at2759"/>
<dbReference type="PROSITE" id="PS50054">
    <property type="entry name" value="TYR_PHOSPHATASE_DUAL"/>
    <property type="match status" value="1"/>
</dbReference>
<dbReference type="RefSeq" id="XP_461057.2">
    <property type="nucleotide sequence ID" value="XM_461057.1"/>
</dbReference>
<dbReference type="eggNOG" id="KOG1716">
    <property type="taxonomic scope" value="Eukaryota"/>
</dbReference>
<reference evidence="6 7" key="1">
    <citation type="journal article" date="2004" name="Nature">
        <title>Genome evolution in yeasts.</title>
        <authorList>
            <consortium name="Genolevures"/>
            <person name="Dujon B."/>
            <person name="Sherman D."/>
            <person name="Fischer G."/>
            <person name="Durrens P."/>
            <person name="Casaregola S."/>
            <person name="Lafontaine I."/>
            <person name="de Montigny J."/>
            <person name="Marck C."/>
            <person name="Neuveglise C."/>
            <person name="Talla E."/>
            <person name="Goffard N."/>
            <person name="Frangeul L."/>
            <person name="Aigle M."/>
            <person name="Anthouard V."/>
            <person name="Babour A."/>
            <person name="Barbe V."/>
            <person name="Barnay S."/>
            <person name="Blanchin S."/>
            <person name="Beckerich J.M."/>
            <person name="Beyne E."/>
            <person name="Bleykasten C."/>
            <person name="Boisrame A."/>
            <person name="Boyer J."/>
            <person name="Cattolico L."/>
            <person name="Confanioleri F."/>
            <person name="de Daruvar A."/>
            <person name="Despons L."/>
            <person name="Fabre E."/>
            <person name="Fairhead C."/>
            <person name="Ferry-Dumazet H."/>
            <person name="Groppi A."/>
            <person name="Hantraye F."/>
            <person name="Hennequin C."/>
            <person name="Jauniaux N."/>
            <person name="Joyet P."/>
            <person name="Kachouri R."/>
            <person name="Kerrest A."/>
            <person name="Koszul R."/>
            <person name="Lemaire M."/>
            <person name="Lesur I."/>
            <person name="Ma L."/>
            <person name="Muller H."/>
            <person name="Nicaud J.M."/>
            <person name="Nikolski M."/>
            <person name="Oztas S."/>
            <person name="Ozier-Kalogeropoulos O."/>
            <person name="Pellenz S."/>
            <person name="Potier S."/>
            <person name="Richard G.F."/>
            <person name="Straub M.L."/>
            <person name="Suleau A."/>
            <person name="Swennene D."/>
            <person name="Tekaia F."/>
            <person name="Wesolowski-Louvel M."/>
            <person name="Westhof E."/>
            <person name="Wirth B."/>
            <person name="Zeniou-Meyer M."/>
            <person name="Zivanovic I."/>
            <person name="Bolotin-Fukuhara M."/>
            <person name="Thierry A."/>
            <person name="Bouchier C."/>
            <person name="Caudron B."/>
            <person name="Scarpelli C."/>
            <person name="Gaillardin C."/>
            <person name="Weissenbach J."/>
            <person name="Wincker P."/>
            <person name="Souciet J.L."/>
        </authorList>
    </citation>
    <scope>NUCLEOTIDE SEQUENCE [LARGE SCALE GENOMIC DNA]</scope>
    <source>
        <strain evidence="7">ATCC 36239 / CBS 767 / BCRC 21394 / JCM 1990 / NBRC 0083 / IGC 2968</strain>
    </source>
</reference>
<dbReference type="CDD" id="cd14516">
    <property type="entry name" value="DSP_fungal_PPS1"/>
    <property type="match status" value="1"/>
</dbReference>
<dbReference type="GO" id="GO:0005634">
    <property type="term" value="C:nucleus"/>
    <property type="evidence" value="ECO:0007669"/>
    <property type="project" value="GOC"/>
</dbReference>
<dbReference type="PANTHER" id="PTHR47550">
    <property type="entry name" value="DUAL SPECIFICITY PROTEIN PHOSPHATASE PPS1"/>
    <property type="match status" value="1"/>
</dbReference>
<evidence type="ECO:0000259" key="4">
    <source>
        <dbReference type="PROSITE" id="PS50054"/>
    </source>
</evidence>
<dbReference type="VEuPathDB" id="FungiDB:DEHA2F16060g"/>
<dbReference type="PROSITE" id="PS00383">
    <property type="entry name" value="TYR_PHOSPHATASE_1"/>
    <property type="match status" value="1"/>
</dbReference>
<feature type="domain" description="Tyrosine-protein phosphatase" evidence="4">
    <location>
        <begin position="782"/>
        <end position="963"/>
    </location>
</feature>
<dbReference type="SMART" id="SM00404">
    <property type="entry name" value="PTPc_motif"/>
    <property type="match status" value="1"/>
</dbReference>
<dbReference type="InterPro" id="IPR000340">
    <property type="entry name" value="Dual-sp_phosphatase_cat-dom"/>
</dbReference>
<dbReference type="InterPro" id="IPR047949">
    <property type="entry name" value="PPS1_DSP"/>
</dbReference>
<dbReference type="GeneID" id="2904009"/>
<evidence type="ECO:0000256" key="1">
    <source>
        <dbReference type="ARBA" id="ARBA00022801"/>
    </source>
</evidence>